<gene>
    <name evidence="1" type="ORF">DCCM_3900</name>
</gene>
<accession>A0A2L2XF51</accession>
<dbReference type="RefSeq" id="WP_104372954.1">
    <property type="nucleotide sequence ID" value="NZ_BFAV01000150.1"/>
</dbReference>
<organism evidence="1 2">
    <name type="scientific">Desulfocucumis palustris</name>
    <dbReference type="NCBI Taxonomy" id="1898651"/>
    <lineage>
        <taxon>Bacteria</taxon>
        <taxon>Bacillati</taxon>
        <taxon>Bacillota</taxon>
        <taxon>Clostridia</taxon>
        <taxon>Eubacteriales</taxon>
        <taxon>Desulfocucumaceae</taxon>
        <taxon>Desulfocucumis</taxon>
    </lineage>
</organism>
<reference evidence="2" key="1">
    <citation type="submission" date="2018-02" db="EMBL/GenBank/DDBJ databases">
        <title>Genome sequence of Desulfocucumis palustris strain NAW-5.</title>
        <authorList>
            <person name="Watanabe M."/>
            <person name="Kojima H."/>
            <person name="Fukui M."/>
        </authorList>
    </citation>
    <scope>NUCLEOTIDE SEQUENCE [LARGE SCALE GENOMIC DNA]</scope>
    <source>
        <strain evidence="2">NAW-5</strain>
    </source>
</reference>
<dbReference type="Proteomes" id="UP000239549">
    <property type="component" value="Unassembled WGS sequence"/>
</dbReference>
<sequence>MKPLTIGIAGIAKNTGKTTTARALLEYFQNREISLGVTSIGYDGERTDNITGLPKPRVFLKKGNLVAVSEKCLSVSTARVKVMNRMDIPTPLGSIVSGRVVEEGLLVLAGPNQSRYLRTIRDWMYRHGAEIVLVDGALNRVAPMVETDGFILCTGASYDTDMDRLALETRGIEVLCNLPGTVEIPPAVAAGGKSVLWDQNGRILAELPAFLWEPGPLAILNGLPARAGGFYLPGVISSGCLEAIRRMTIPAGFKFVFENPVKLLLGGSVVTARLFVEDVLERGGKVFYRRSLPLIAVTVNPFYPGYKNETCRYLPAFVDGEVLLSKIRESVDVPVFNVVKQGPEELGGLLLVLGRQAAC</sequence>
<evidence type="ECO:0000313" key="1">
    <source>
        <dbReference type="EMBL" id="GBF34780.1"/>
    </source>
</evidence>
<dbReference type="AlphaFoldDB" id="A0A2L2XF51"/>
<proteinExistence type="predicted"/>
<comment type="caution">
    <text evidence="1">The sequence shown here is derived from an EMBL/GenBank/DDBJ whole genome shotgun (WGS) entry which is preliminary data.</text>
</comment>
<dbReference type="EMBL" id="BFAV01000150">
    <property type="protein sequence ID" value="GBF34780.1"/>
    <property type="molecule type" value="Genomic_DNA"/>
</dbReference>
<dbReference type="InterPro" id="IPR027417">
    <property type="entry name" value="P-loop_NTPase"/>
</dbReference>
<dbReference type="SUPFAM" id="SSF52540">
    <property type="entry name" value="P-loop containing nucleoside triphosphate hydrolases"/>
    <property type="match status" value="1"/>
</dbReference>
<name>A0A2L2XF51_9FIRM</name>
<dbReference type="OrthoDB" id="9783544at2"/>
<evidence type="ECO:0000313" key="2">
    <source>
        <dbReference type="Proteomes" id="UP000239549"/>
    </source>
</evidence>
<protein>
    <submittedName>
        <fullName evidence="1">Uncharacterized protein</fullName>
    </submittedName>
</protein>
<keyword evidence="2" id="KW-1185">Reference proteome</keyword>